<feature type="non-terminal residue" evidence="2">
    <location>
        <position position="1"/>
    </location>
</feature>
<reference evidence="2" key="2">
    <citation type="submission" date="2013-05" db="EMBL/GenBank/DDBJ databases">
        <authorList>
            <person name="Carter J.-M."/>
            <person name="Baker S.C."/>
            <person name="Pink R."/>
            <person name="Carter D.R.F."/>
            <person name="Collins A."/>
            <person name="Tomlin J."/>
            <person name="Gibbs M."/>
            <person name="Breuker C.J."/>
        </authorList>
    </citation>
    <scope>NUCLEOTIDE SEQUENCE</scope>
    <source>
        <tissue evidence="2">Ovary</tissue>
    </source>
</reference>
<proteinExistence type="predicted"/>
<feature type="non-terminal residue" evidence="2">
    <location>
        <position position="68"/>
    </location>
</feature>
<sequence>RVANDLFGGLSDNIVDDLFGEETRDNDIGNVVDYQDVKPSASGSPKTPVFEEGVQSKTVAENPKPKPR</sequence>
<evidence type="ECO:0000313" key="2">
    <source>
        <dbReference type="EMBL" id="JAA81743.1"/>
    </source>
</evidence>
<name>S4P0Q3_9NEOP</name>
<feature type="region of interest" description="Disordered" evidence="1">
    <location>
        <begin position="30"/>
        <end position="68"/>
    </location>
</feature>
<evidence type="ECO:0000256" key="1">
    <source>
        <dbReference type="SAM" id="MobiDB-lite"/>
    </source>
</evidence>
<dbReference type="EMBL" id="GAIX01010817">
    <property type="protein sequence ID" value="JAA81743.1"/>
    <property type="molecule type" value="Transcribed_RNA"/>
</dbReference>
<dbReference type="AlphaFoldDB" id="S4P0Q3"/>
<organism evidence="2">
    <name type="scientific">Pararge aegeria</name>
    <name type="common">speckled wood butterfly</name>
    <dbReference type="NCBI Taxonomy" id="116150"/>
    <lineage>
        <taxon>Eukaryota</taxon>
        <taxon>Metazoa</taxon>
        <taxon>Ecdysozoa</taxon>
        <taxon>Arthropoda</taxon>
        <taxon>Hexapoda</taxon>
        <taxon>Insecta</taxon>
        <taxon>Pterygota</taxon>
        <taxon>Neoptera</taxon>
        <taxon>Endopterygota</taxon>
        <taxon>Lepidoptera</taxon>
        <taxon>Glossata</taxon>
        <taxon>Ditrysia</taxon>
        <taxon>Papilionoidea</taxon>
        <taxon>Nymphalidae</taxon>
        <taxon>Satyrinae</taxon>
        <taxon>Satyrini</taxon>
        <taxon>Parargina</taxon>
        <taxon>Pararge</taxon>
    </lineage>
</organism>
<reference evidence="2" key="1">
    <citation type="journal article" date="2013" name="BMC Genomics">
        <title>Unscrambling butterfly oogenesis.</title>
        <authorList>
            <person name="Carter J.M."/>
            <person name="Baker S.C."/>
            <person name="Pink R."/>
            <person name="Carter D.R."/>
            <person name="Collins A."/>
            <person name="Tomlin J."/>
            <person name="Gibbs M."/>
            <person name="Breuker C.J."/>
        </authorList>
    </citation>
    <scope>NUCLEOTIDE SEQUENCE</scope>
    <source>
        <tissue evidence="2">Ovary</tissue>
    </source>
</reference>
<accession>S4P0Q3</accession>
<protein>
    <submittedName>
        <fullName evidence="2">Uncharacterized protein</fullName>
    </submittedName>
</protein>